<dbReference type="AlphaFoldDB" id="A0A0G4IJD6"/>
<dbReference type="InterPro" id="IPR049730">
    <property type="entry name" value="SNF2/RAD54-like_C"/>
</dbReference>
<dbReference type="GO" id="GO:0015616">
    <property type="term" value="F:DNA translocase activity"/>
    <property type="evidence" value="ECO:0007669"/>
    <property type="project" value="TreeGrafter"/>
</dbReference>
<dbReference type="PROSITE" id="PS51194">
    <property type="entry name" value="HELICASE_CTER"/>
    <property type="match status" value="1"/>
</dbReference>
<organism evidence="5 6">
    <name type="scientific">Plasmodiophora brassicae</name>
    <name type="common">Clubroot disease agent</name>
    <dbReference type="NCBI Taxonomy" id="37360"/>
    <lineage>
        <taxon>Eukaryota</taxon>
        <taxon>Sar</taxon>
        <taxon>Rhizaria</taxon>
        <taxon>Endomyxa</taxon>
        <taxon>Phytomyxea</taxon>
        <taxon>Plasmodiophorida</taxon>
        <taxon>Plasmodiophoridae</taxon>
        <taxon>Plasmodiophora</taxon>
    </lineage>
</organism>
<accession>A0A0G4IJD6</accession>
<dbReference type="OrthoDB" id="413460at2759"/>
<dbReference type="CDD" id="cd18004">
    <property type="entry name" value="DEXHc_RAD54"/>
    <property type="match status" value="1"/>
</dbReference>
<dbReference type="Gene3D" id="3.40.50.10810">
    <property type="entry name" value="Tandem AAA-ATPase domain"/>
    <property type="match status" value="1"/>
</dbReference>
<dbReference type="GO" id="GO:0005634">
    <property type="term" value="C:nucleus"/>
    <property type="evidence" value="ECO:0007669"/>
    <property type="project" value="TreeGrafter"/>
</dbReference>
<feature type="region of interest" description="Disordered" evidence="2">
    <location>
        <begin position="1"/>
        <end position="30"/>
    </location>
</feature>
<dbReference type="GO" id="GO:0005524">
    <property type="term" value="F:ATP binding"/>
    <property type="evidence" value="ECO:0007669"/>
    <property type="project" value="InterPro"/>
</dbReference>
<name>A0A0G4IJD6_PLABS</name>
<dbReference type="PANTHER" id="PTHR45629:SF7">
    <property type="entry name" value="DNA EXCISION REPAIR PROTEIN ERCC-6-RELATED"/>
    <property type="match status" value="1"/>
</dbReference>
<feature type="region of interest" description="Disordered" evidence="2">
    <location>
        <begin position="196"/>
        <end position="224"/>
    </location>
</feature>
<dbReference type="EMBL" id="CDSF01000013">
    <property type="protein sequence ID" value="CEO95351.1"/>
    <property type="molecule type" value="Genomic_DNA"/>
</dbReference>
<dbReference type="InterPro" id="IPR014001">
    <property type="entry name" value="Helicase_ATP-bd"/>
</dbReference>
<evidence type="ECO:0008006" key="7">
    <source>
        <dbReference type="Google" id="ProtNLM"/>
    </source>
</evidence>
<gene>
    <name evidence="5" type="ORF">PBRA_004117</name>
</gene>
<dbReference type="Gene3D" id="1.20.120.850">
    <property type="entry name" value="SWI2/SNF2 ATPases, N-terminal domain"/>
    <property type="match status" value="1"/>
</dbReference>
<dbReference type="SUPFAM" id="SSF52540">
    <property type="entry name" value="P-loop containing nucleoside triphosphate hydrolases"/>
    <property type="match status" value="2"/>
</dbReference>
<dbReference type="InterPro" id="IPR000330">
    <property type="entry name" value="SNF2_N"/>
</dbReference>
<dbReference type="SMART" id="SM00490">
    <property type="entry name" value="HELICc"/>
    <property type="match status" value="1"/>
</dbReference>
<dbReference type="CDD" id="cd18793">
    <property type="entry name" value="SF2_C_SNF"/>
    <property type="match status" value="1"/>
</dbReference>
<proteinExistence type="predicted"/>
<feature type="domain" description="Helicase ATP-binding" evidence="3">
    <location>
        <begin position="276"/>
        <end position="453"/>
    </location>
</feature>
<dbReference type="Proteomes" id="UP000039324">
    <property type="component" value="Unassembled WGS sequence"/>
</dbReference>
<evidence type="ECO:0000259" key="4">
    <source>
        <dbReference type="PROSITE" id="PS51194"/>
    </source>
</evidence>
<dbReference type="InterPro" id="IPR038718">
    <property type="entry name" value="SNF2-like_sf"/>
</dbReference>
<dbReference type="Pfam" id="PF00176">
    <property type="entry name" value="SNF2-rel_dom"/>
    <property type="match status" value="1"/>
</dbReference>
<keyword evidence="6" id="KW-1185">Reference proteome</keyword>
<keyword evidence="1" id="KW-0378">Hydrolase</keyword>
<dbReference type="Pfam" id="PF00271">
    <property type="entry name" value="Helicase_C"/>
    <property type="match status" value="1"/>
</dbReference>
<evidence type="ECO:0000259" key="3">
    <source>
        <dbReference type="PROSITE" id="PS51192"/>
    </source>
</evidence>
<dbReference type="GO" id="GO:0007131">
    <property type="term" value="P:reciprocal meiotic recombination"/>
    <property type="evidence" value="ECO:0007669"/>
    <property type="project" value="TreeGrafter"/>
</dbReference>
<dbReference type="PANTHER" id="PTHR45629">
    <property type="entry name" value="SNF2/RAD54 FAMILY MEMBER"/>
    <property type="match status" value="1"/>
</dbReference>
<evidence type="ECO:0000313" key="6">
    <source>
        <dbReference type="Proteomes" id="UP000039324"/>
    </source>
</evidence>
<dbReference type="InterPro" id="IPR050496">
    <property type="entry name" value="SNF2_RAD54_helicase_repair"/>
</dbReference>
<dbReference type="SMART" id="SM00487">
    <property type="entry name" value="DEXDc"/>
    <property type="match status" value="1"/>
</dbReference>
<sequence length="846" mass="92752">MDENTDPCRKKFCPPRPRPQADGTRPAIVAGDPRRFVAPLALKSLSTSLPATKIVIGPRPGGARRPKPVAAAPPAPAASAAPTTTKLVYRVFYCKRSNRKVKSHAEGVLVRVGSRFSLFSEDGKQLCSATQNNICRLGQGSEMECGTYDVEVDATIDIDEYQSGRCFIARTVPSNDNTPTRAPNVVRKIEIAKKNGGNVVPRKPTEGDDVDMPDADRKAPAKISSRNDPNALNALILYTPPTGSNDRYVVLCPFISNFLRPHQRAGVKFIYDCLTGVSTPGHYGCILADEMGLGKTLQTIAVMWSLLKDGPAGPVISRAIVVVPSSLVDNWANEIRKWLGNHRLEVLAMQSSANAKQQRIMIDDFVSGARWPVLIISYEMCRKFSSALSVLANRRKGIMLICDEGHRLKNAQGNRTIAALEELGATRRLLITGTPIQNQLDELYAMCSFVNPGLLSTLESFRHAFIRPIQAWRDGGVACSADDQAIGEARAAELQSLTSSFILRRTNDILSKYLPPKIESVLFCRMSPLQLDLYRTFVASHTVKRLIASGSTAAALSSIVTLRKLVNDPALIYNGEDVDGLPFPDDYDPLVKSDACKMVVVDAILDAMHAQSPPGKTVIVSNFVQTLEVIERMCAAKGIKSFRLDGQTSAQARQPLVTQFNDASRPETVFLLSAKARAIPAGGCGLNLIGACRLVLFDNDWNPATDEQAMARIWRDGQRFPCVIYRLLTVGGIDEKIFQRQLTKQELALVIDNKDQNVQRMSRDDLKQLFSLRCDEQYCQTMAMLEEKGADASTDPSTCWAMHRDPSEIPDPILHAARAHLPPGMISFAMTKTTNPDALPKAPPTT</sequence>
<dbReference type="GO" id="GO:0000724">
    <property type="term" value="P:double-strand break repair via homologous recombination"/>
    <property type="evidence" value="ECO:0007669"/>
    <property type="project" value="TreeGrafter"/>
</dbReference>
<dbReference type="PROSITE" id="PS51192">
    <property type="entry name" value="HELICASE_ATP_BIND_1"/>
    <property type="match status" value="1"/>
</dbReference>
<dbReference type="GO" id="GO:0016787">
    <property type="term" value="F:hydrolase activity"/>
    <property type="evidence" value="ECO:0007669"/>
    <property type="project" value="UniProtKB-KW"/>
</dbReference>
<dbReference type="InterPro" id="IPR027417">
    <property type="entry name" value="P-loop_NTPase"/>
</dbReference>
<dbReference type="OMA" id="CLLAHEM"/>
<feature type="domain" description="Helicase C-terminal" evidence="4">
    <location>
        <begin position="600"/>
        <end position="762"/>
    </location>
</feature>
<dbReference type="Gene3D" id="3.40.50.300">
    <property type="entry name" value="P-loop containing nucleotide triphosphate hydrolases"/>
    <property type="match status" value="1"/>
</dbReference>
<dbReference type="InterPro" id="IPR001650">
    <property type="entry name" value="Helicase_C-like"/>
</dbReference>
<dbReference type="STRING" id="37360.A0A0G4IJD6"/>
<feature type="region of interest" description="Disordered" evidence="2">
    <location>
        <begin position="56"/>
        <end position="77"/>
    </location>
</feature>
<evidence type="ECO:0000256" key="2">
    <source>
        <dbReference type="SAM" id="MobiDB-lite"/>
    </source>
</evidence>
<evidence type="ECO:0000256" key="1">
    <source>
        <dbReference type="ARBA" id="ARBA00022801"/>
    </source>
</evidence>
<protein>
    <recommendedName>
        <fullName evidence="7">DNA repair and recombination protein RAD54B</fullName>
    </recommendedName>
</protein>
<reference evidence="5 6" key="1">
    <citation type="submission" date="2015-02" db="EMBL/GenBank/DDBJ databases">
        <authorList>
            <person name="Chooi Y.-H."/>
        </authorList>
    </citation>
    <scope>NUCLEOTIDE SEQUENCE [LARGE SCALE GENOMIC DNA]</scope>
    <source>
        <strain evidence="5">E3</strain>
    </source>
</reference>
<evidence type="ECO:0000313" key="5">
    <source>
        <dbReference type="EMBL" id="CEO95351.1"/>
    </source>
</evidence>